<evidence type="ECO:0000313" key="1">
    <source>
        <dbReference type="EMBL" id="SOY74123.1"/>
    </source>
</evidence>
<protein>
    <submittedName>
        <fullName evidence="1">Uncharacterized protein</fullName>
    </submittedName>
</protein>
<gene>
    <name evidence="1" type="ORF">CBM2587_U30008</name>
</gene>
<comment type="caution">
    <text evidence="1">The sequence shown here is derived from an EMBL/GenBank/DDBJ whole genome shotgun (WGS) entry which is preliminary data.</text>
</comment>
<accession>A0A375CJU9</accession>
<organism evidence="1 2">
    <name type="scientific">Cupriavidus taiwanensis</name>
    <dbReference type="NCBI Taxonomy" id="164546"/>
    <lineage>
        <taxon>Bacteria</taxon>
        <taxon>Pseudomonadati</taxon>
        <taxon>Pseudomonadota</taxon>
        <taxon>Betaproteobacteria</taxon>
        <taxon>Burkholderiales</taxon>
        <taxon>Burkholderiaceae</taxon>
        <taxon>Cupriavidus</taxon>
    </lineage>
</organism>
<reference evidence="2" key="1">
    <citation type="submission" date="2018-01" db="EMBL/GenBank/DDBJ databases">
        <authorList>
            <person name="Gaut B.S."/>
            <person name="Morton B.R."/>
            <person name="Clegg M.T."/>
            <person name="Duvall M.R."/>
        </authorList>
    </citation>
    <scope>NUCLEOTIDE SEQUENCE [LARGE SCALE GENOMIC DNA]</scope>
</reference>
<proteinExistence type="predicted"/>
<dbReference type="Proteomes" id="UP000256780">
    <property type="component" value="Unassembled WGS sequence"/>
</dbReference>
<evidence type="ECO:0000313" key="2">
    <source>
        <dbReference type="Proteomes" id="UP000256780"/>
    </source>
</evidence>
<dbReference type="EMBL" id="OFSQ01000043">
    <property type="protein sequence ID" value="SOY74123.1"/>
    <property type="molecule type" value="Genomic_DNA"/>
</dbReference>
<dbReference type="AlphaFoldDB" id="A0A375CJU9"/>
<name>A0A375CJU9_9BURK</name>
<sequence length="155" mass="16649">MVRALGICLAVRQAERTLVSALVATASRHIGTGFGHCRRRAAAFHLIAATGTGVRGRCQLDCQKHNEKEAGEPGMPADRVTQEFFAVGVIVARILSFAGNATGPFAPGLLATWPKFPKDRVLDLPTGARSIVESSNPGCHPPRSLLKLRVRDNRD</sequence>